<dbReference type="Proteomes" id="UP001152795">
    <property type="component" value="Unassembled WGS sequence"/>
</dbReference>
<dbReference type="AlphaFoldDB" id="A0A6S7IJR3"/>
<evidence type="ECO:0000313" key="2">
    <source>
        <dbReference type="Proteomes" id="UP001152795"/>
    </source>
</evidence>
<sequence>MIKRTAIQLPGFTKKLYTNNVYKAIECILGKFSRRLCSDVHTCCEVGFAEEVLERSLLNMLMKYWFIKYHVTKMTRLEEQYRRKYLYF</sequence>
<proteinExistence type="predicted"/>
<organism evidence="1 2">
    <name type="scientific">Paramuricea clavata</name>
    <name type="common">Red gorgonian</name>
    <name type="synonym">Violescent sea-whip</name>
    <dbReference type="NCBI Taxonomy" id="317549"/>
    <lineage>
        <taxon>Eukaryota</taxon>
        <taxon>Metazoa</taxon>
        <taxon>Cnidaria</taxon>
        <taxon>Anthozoa</taxon>
        <taxon>Octocorallia</taxon>
        <taxon>Malacalcyonacea</taxon>
        <taxon>Plexauridae</taxon>
        <taxon>Paramuricea</taxon>
    </lineage>
</organism>
<gene>
    <name evidence="1" type="ORF">PACLA_8A085735</name>
</gene>
<name>A0A6S7IJR3_PARCT</name>
<protein>
    <submittedName>
        <fullName evidence="1">Uncharacterized protein</fullName>
    </submittedName>
</protein>
<reference evidence="1" key="1">
    <citation type="submission" date="2020-04" db="EMBL/GenBank/DDBJ databases">
        <authorList>
            <person name="Alioto T."/>
            <person name="Alioto T."/>
            <person name="Gomez Garrido J."/>
        </authorList>
    </citation>
    <scope>NUCLEOTIDE SEQUENCE</scope>
    <source>
        <strain evidence="1">A484AB</strain>
    </source>
</reference>
<accession>A0A6S7IJR3</accession>
<comment type="caution">
    <text evidence="1">The sequence shown here is derived from an EMBL/GenBank/DDBJ whole genome shotgun (WGS) entry which is preliminary data.</text>
</comment>
<keyword evidence="2" id="KW-1185">Reference proteome</keyword>
<dbReference type="EMBL" id="CACRXK020009449">
    <property type="protein sequence ID" value="CAB4017219.1"/>
    <property type="molecule type" value="Genomic_DNA"/>
</dbReference>
<evidence type="ECO:0000313" key="1">
    <source>
        <dbReference type="EMBL" id="CAB4017219.1"/>
    </source>
</evidence>